<feature type="binding site" evidence="7">
    <location>
        <position position="101"/>
    </location>
    <ligand>
        <name>Zn(2+)</name>
        <dbReference type="ChEBI" id="CHEBI:29105"/>
    </ligand>
</feature>
<sequence length="201" mass="22174">MITLDRSLHQLPAEYFGSTEDFHISANCAETDTLMIACSDQGAAPNNVSFARPGRFLVLQHLAASIRPADDYAGNSVIADIEFAFSQHAIKHVIICGHLGCGVIPYWLNYPDAPDSSGMRAHFEKTTLQVVNQAYPKYCGEARVKAMICEHTLFQIEHLCSHPFVLDRLESQLLQVHAWIVNDDTARVSAYDPISGCLAAI</sequence>
<feature type="binding site" evidence="7">
    <location>
        <position position="40"/>
    </location>
    <ligand>
        <name>Zn(2+)</name>
        <dbReference type="ChEBI" id="CHEBI:29105"/>
    </ligand>
</feature>
<feature type="binding site" evidence="7">
    <location>
        <position position="38"/>
    </location>
    <ligand>
        <name>Zn(2+)</name>
        <dbReference type="ChEBI" id="CHEBI:29105"/>
    </ligand>
</feature>
<comment type="similarity">
    <text evidence="1">Belongs to the beta-class carbonic anhydrase family.</text>
</comment>
<evidence type="ECO:0000256" key="1">
    <source>
        <dbReference type="ARBA" id="ARBA00006217"/>
    </source>
</evidence>
<evidence type="ECO:0000256" key="2">
    <source>
        <dbReference type="ARBA" id="ARBA00012925"/>
    </source>
</evidence>
<evidence type="ECO:0000313" key="9">
    <source>
        <dbReference type="Proteomes" id="UP000551616"/>
    </source>
</evidence>
<dbReference type="Proteomes" id="UP000551616">
    <property type="component" value="Unassembled WGS sequence"/>
</dbReference>
<dbReference type="InterPro" id="IPR001765">
    <property type="entry name" value="Carbonic_anhydrase"/>
</dbReference>
<organism evidence="8 9">
    <name type="scientific">Bremerella alba</name>
    <dbReference type="NCBI Taxonomy" id="980252"/>
    <lineage>
        <taxon>Bacteria</taxon>
        <taxon>Pseudomonadati</taxon>
        <taxon>Planctomycetota</taxon>
        <taxon>Planctomycetia</taxon>
        <taxon>Pirellulales</taxon>
        <taxon>Pirellulaceae</taxon>
        <taxon>Bremerella</taxon>
    </lineage>
</organism>
<evidence type="ECO:0000256" key="7">
    <source>
        <dbReference type="PIRSR" id="PIRSR601765-1"/>
    </source>
</evidence>
<dbReference type="AlphaFoldDB" id="A0A7V9A7I0"/>
<keyword evidence="4 7" id="KW-0862">Zinc</keyword>
<feature type="binding site" evidence="7">
    <location>
        <position position="98"/>
    </location>
    <ligand>
        <name>Zn(2+)</name>
        <dbReference type="ChEBI" id="CHEBI:29105"/>
    </ligand>
</feature>
<protein>
    <recommendedName>
        <fullName evidence="2">carbonic anhydrase</fullName>
        <ecNumber evidence="2">4.2.1.1</ecNumber>
    </recommendedName>
</protein>
<dbReference type="EMBL" id="JABRWO010000006">
    <property type="protein sequence ID" value="MBA2115313.1"/>
    <property type="molecule type" value="Genomic_DNA"/>
</dbReference>
<accession>A0A7V9A7I0</accession>
<dbReference type="GO" id="GO:0008270">
    <property type="term" value="F:zinc ion binding"/>
    <property type="evidence" value="ECO:0007669"/>
    <property type="project" value="InterPro"/>
</dbReference>
<comment type="caution">
    <text evidence="8">The sequence shown here is derived from an EMBL/GenBank/DDBJ whole genome shotgun (WGS) entry which is preliminary data.</text>
</comment>
<dbReference type="PANTHER" id="PTHR11002:SF76">
    <property type="entry name" value="CARBONIC ANHYDRASE"/>
    <property type="match status" value="1"/>
</dbReference>
<dbReference type="EC" id="4.2.1.1" evidence="2"/>
<name>A0A7V9A7I0_9BACT</name>
<dbReference type="SMART" id="SM00947">
    <property type="entry name" value="Pro_CA"/>
    <property type="match status" value="1"/>
</dbReference>
<comment type="catalytic activity">
    <reaction evidence="6">
        <text>hydrogencarbonate + H(+) = CO2 + H2O</text>
        <dbReference type="Rhea" id="RHEA:10748"/>
        <dbReference type="ChEBI" id="CHEBI:15377"/>
        <dbReference type="ChEBI" id="CHEBI:15378"/>
        <dbReference type="ChEBI" id="CHEBI:16526"/>
        <dbReference type="ChEBI" id="CHEBI:17544"/>
        <dbReference type="EC" id="4.2.1.1"/>
    </reaction>
</comment>
<evidence type="ECO:0000256" key="3">
    <source>
        <dbReference type="ARBA" id="ARBA00022723"/>
    </source>
</evidence>
<evidence type="ECO:0000256" key="4">
    <source>
        <dbReference type="ARBA" id="ARBA00022833"/>
    </source>
</evidence>
<dbReference type="Gene3D" id="3.40.1050.10">
    <property type="entry name" value="Carbonic anhydrase"/>
    <property type="match status" value="1"/>
</dbReference>
<gene>
    <name evidence="8" type="primary">cynT_1</name>
    <name evidence="8" type="ORF">HOV93_24870</name>
</gene>
<dbReference type="PANTHER" id="PTHR11002">
    <property type="entry name" value="CARBONIC ANHYDRASE"/>
    <property type="match status" value="1"/>
</dbReference>
<dbReference type="InterPro" id="IPR036874">
    <property type="entry name" value="Carbonic_anhydrase_sf"/>
</dbReference>
<keyword evidence="5 8" id="KW-0456">Lyase</keyword>
<dbReference type="GO" id="GO:0004089">
    <property type="term" value="F:carbonate dehydratase activity"/>
    <property type="evidence" value="ECO:0007669"/>
    <property type="project" value="UniProtKB-EC"/>
</dbReference>
<comment type="cofactor">
    <cofactor evidence="7">
        <name>Zn(2+)</name>
        <dbReference type="ChEBI" id="CHEBI:29105"/>
    </cofactor>
    <text evidence="7">Binds 1 zinc ion per subunit.</text>
</comment>
<evidence type="ECO:0000256" key="6">
    <source>
        <dbReference type="ARBA" id="ARBA00048348"/>
    </source>
</evidence>
<keyword evidence="3 7" id="KW-0479">Metal-binding</keyword>
<dbReference type="SUPFAM" id="SSF53056">
    <property type="entry name" value="beta-carbonic anhydrase, cab"/>
    <property type="match status" value="1"/>
</dbReference>
<reference evidence="8 9" key="1">
    <citation type="submission" date="2020-05" db="EMBL/GenBank/DDBJ databases">
        <title>Bremerella alba sp. nov., a novel planctomycete isolated from the surface of the macroalga Fucus spiralis.</title>
        <authorList>
            <person name="Godinho O."/>
            <person name="Botelho R."/>
            <person name="Albuquerque L."/>
            <person name="Wiegand S."/>
            <person name="Da Costa M.S."/>
            <person name="Lobo-Da-Cunha A."/>
            <person name="Jogler C."/>
            <person name="Lage O.M."/>
        </authorList>
    </citation>
    <scope>NUCLEOTIDE SEQUENCE [LARGE SCALE GENOMIC DNA]</scope>
    <source>
        <strain evidence="8 9">FF15</strain>
    </source>
</reference>
<evidence type="ECO:0000256" key="5">
    <source>
        <dbReference type="ARBA" id="ARBA00023239"/>
    </source>
</evidence>
<keyword evidence="9" id="KW-1185">Reference proteome</keyword>
<dbReference type="Pfam" id="PF00484">
    <property type="entry name" value="Pro_CA"/>
    <property type="match status" value="1"/>
</dbReference>
<evidence type="ECO:0000313" key="8">
    <source>
        <dbReference type="EMBL" id="MBA2115313.1"/>
    </source>
</evidence>
<proteinExistence type="inferred from homology"/>